<comment type="caution">
    <text evidence="1">The sequence shown here is derived from an EMBL/GenBank/DDBJ whole genome shotgun (WGS) entry which is preliminary data.</text>
</comment>
<organism evidence="1 2">
    <name type="scientific">Legionella oakridgensis</name>
    <dbReference type="NCBI Taxonomy" id="29423"/>
    <lineage>
        <taxon>Bacteria</taxon>
        <taxon>Pseudomonadati</taxon>
        <taxon>Pseudomonadota</taxon>
        <taxon>Gammaproteobacteria</taxon>
        <taxon>Legionellales</taxon>
        <taxon>Legionellaceae</taxon>
        <taxon>Legionella</taxon>
    </lineage>
</organism>
<dbReference type="RefSeq" id="WP_025386173.1">
    <property type="nucleotide sequence ID" value="NZ_LCUA01000001.1"/>
</dbReference>
<reference evidence="1 2" key="1">
    <citation type="submission" date="2015-11" db="EMBL/GenBank/DDBJ databases">
        <title>Genomic analysis of 38 Legionella species identifies large and diverse effector repertoires.</title>
        <authorList>
            <person name="Burstein D."/>
            <person name="Amaro F."/>
            <person name="Zusman T."/>
            <person name="Lifshitz Z."/>
            <person name="Cohen O."/>
            <person name="Gilbert J.A."/>
            <person name="Pupko T."/>
            <person name="Shuman H.A."/>
            <person name="Segal G."/>
        </authorList>
    </citation>
    <scope>NUCLEOTIDE SEQUENCE [LARGE SCALE GENOMIC DNA]</scope>
    <source>
        <strain evidence="1 2">Oak Ridge-10</strain>
    </source>
</reference>
<sequence>MFLNVAQRLRSAPIKVHGQRFVAYSLEAMQNRGISTYAYDRFKVEWDKIEKREIAKAITLQTIVPTSHAQRQGVVLPPPLPSGKQQHPSVIYAMGSTYGKPCAVDKINAICPEHYLLMRVAVAIARNPDPKILEFASIIATVLGKELSKLNPTTLASIFDIGSNVKESRSQDVLEDTSELVSVLQDPEQVSPQRLLRVIEVVLSPLGMLANAYGSDLCKIKKAQQAGMDVSGLEDFMHEMMPSLEPFHVPYIKAPGSPYAHLQMQQYRLGAEITEEDLVTVNHFLECCSCKGSKIPDIPQLRSVVVRDPTGRTIHLHDHLNLPHFFDVSGTTGAVMQAALGLLARAGRSDLVDGPHATMLLGMVIAGCNFYKQGYHNFYEVMPALNWVNHHVWKTEFEVLTPMQLLHAVPDALKECVDSSSRVAPMVSETMDLVTEHFELHYDLYKQDLQAKAQQKQMATPTPPGITGNVT</sequence>
<protein>
    <submittedName>
        <fullName evidence="1">Uncharacterized protein</fullName>
    </submittedName>
</protein>
<dbReference type="PATRIC" id="fig|29423.5.peg.2190"/>
<name>A0A0W0WXA7_9GAMM</name>
<gene>
    <name evidence="1" type="ORF">Loak_2088</name>
</gene>
<dbReference type="EMBL" id="LNYP01000031">
    <property type="protein sequence ID" value="KTD36952.1"/>
    <property type="molecule type" value="Genomic_DNA"/>
</dbReference>
<proteinExistence type="predicted"/>
<evidence type="ECO:0000313" key="2">
    <source>
        <dbReference type="Proteomes" id="UP000054858"/>
    </source>
</evidence>
<accession>A0A0W0WXA7</accession>
<dbReference type="Proteomes" id="UP000054858">
    <property type="component" value="Unassembled WGS sequence"/>
</dbReference>
<dbReference type="AlphaFoldDB" id="A0A0W0WXA7"/>
<evidence type="ECO:0000313" key="1">
    <source>
        <dbReference type="EMBL" id="KTD36952.1"/>
    </source>
</evidence>